<dbReference type="Proteomes" id="UP001162802">
    <property type="component" value="Unassembled WGS sequence"/>
</dbReference>
<dbReference type="Pfam" id="PF00535">
    <property type="entry name" value="Glycos_transf_2"/>
    <property type="match status" value="1"/>
</dbReference>
<dbReference type="Gene3D" id="3.90.550.10">
    <property type="entry name" value="Spore Coat Polysaccharide Biosynthesis Protein SpsA, Chain A"/>
    <property type="match status" value="1"/>
</dbReference>
<keyword evidence="3" id="KW-1185">Reference proteome</keyword>
<dbReference type="InterPro" id="IPR050834">
    <property type="entry name" value="Glycosyltransf_2"/>
</dbReference>
<accession>A0ABT0AI33</accession>
<organism evidence="2 3">
    <name type="scientific">Novosphingobium mangrovi</name>
    <name type="common">ex Hu et al. 2023</name>
    <dbReference type="NCBI Taxonomy" id="2930094"/>
    <lineage>
        <taxon>Bacteria</taxon>
        <taxon>Pseudomonadati</taxon>
        <taxon>Pseudomonadota</taxon>
        <taxon>Alphaproteobacteria</taxon>
        <taxon>Sphingomonadales</taxon>
        <taxon>Sphingomonadaceae</taxon>
        <taxon>Novosphingobium</taxon>
    </lineage>
</organism>
<feature type="domain" description="Glycosyltransferase 2-like" evidence="1">
    <location>
        <begin position="8"/>
        <end position="110"/>
    </location>
</feature>
<comment type="caution">
    <text evidence="2">The sequence shown here is derived from an EMBL/GenBank/DDBJ whole genome shotgun (WGS) entry which is preliminary data.</text>
</comment>
<dbReference type="PANTHER" id="PTHR43685">
    <property type="entry name" value="GLYCOSYLTRANSFERASE"/>
    <property type="match status" value="1"/>
</dbReference>
<gene>
    <name evidence="2" type="ORF">MTR65_19475</name>
</gene>
<dbReference type="RefSeq" id="WP_243803156.1">
    <property type="nucleotide sequence ID" value="NZ_JALHAT010000068.1"/>
</dbReference>
<dbReference type="InterPro" id="IPR001173">
    <property type="entry name" value="Glyco_trans_2-like"/>
</dbReference>
<proteinExistence type="predicted"/>
<dbReference type="EMBL" id="JALHAT010000068">
    <property type="protein sequence ID" value="MCJ1962871.1"/>
    <property type="molecule type" value="Genomic_DNA"/>
</dbReference>
<evidence type="ECO:0000313" key="3">
    <source>
        <dbReference type="Proteomes" id="UP001162802"/>
    </source>
</evidence>
<name>A0ABT0AI33_9SPHN</name>
<evidence type="ECO:0000259" key="1">
    <source>
        <dbReference type="Pfam" id="PF00535"/>
    </source>
</evidence>
<dbReference type="PANTHER" id="PTHR43685:SF11">
    <property type="entry name" value="GLYCOSYLTRANSFERASE TAGX-RELATED"/>
    <property type="match status" value="1"/>
</dbReference>
<sequence>MEASLRFSVIIANYNYGRFVARAIDSALGLDWPEVEVIVIDDGSSDDSRSVISAYGARIRAVFQDNAGQVRANNAGFALASGDVVVFLDADDVLEPGLAREVAAVWHEGISKVQVLMQKVDENEQPLPALLPHIRQPPRACDIRAWAHHTNEYPSPPGSGNAYARSFLARIFPLDASRDSSTDTTCIAMAPFLGEVVTIVQPLVRYRIHGANDSNMLANVSHFAREVERARKRLKATQDACEMGGMAPPGSAALRRANHLLQLRAASLRLQPDSHPMPEDSRLCILLDAARLPFQRSFEPLVRRLAIAGYSALLATLPMAAVRPMIRLRFSSR</sequence>
<reference evidence="2" key="1">
    <citation type="submission" date="2022-03" db="EMBL/GenBank/DDBJ databases">
        <title>Identification of a novel bacterium isolated from mangrove sediments.</title>
        <authorList>
            <person name="Pan X."/>
        </authorList>
    </citation>
    <scope>NUCLEOTIDE SEQUENCE</scope>
    <source>
        <strain evidence="2">B2637</strain>
    </source>
</reference>
<dbReference type="SUPFAM" id="SSF53448">
    <property type="entry name" value="Nucleotide-diphospho-sugar transferases"/>
    <property type="match status" value="1"/>
</dbReference>
<dbReference type="InterPro" id="IPR029044">
    <property type="entry name" value="Nucleotide-diphossugar_trans"/>
</dbReference>
<protein>
    <submittedName>
        <fullName evidence="2">Glycosyltransferase family 2 protein</fullName>
    </submittedName>
</protein>
<dbReference type="CDD" id="cd00761">
    <property type="entry name" value="Glyco_tranf_GTA_type"/>
    <property type="match status" value="1"/>
</dbReference>
<evidence type="ECO:0000313" key="2">
    <source>
        <dbReference type="EMBL" id="MCJ1962871.1"/>
    </source>
</evidence>